<dbReference type="EMBL" id="RBDX01000007">
    <property type="protein sequence ID" value="RKN09623.1"/>
    <property type="molecule type" value="Genomic_DNA"/>
</dbReference>
<proteinExistence type="predicted"/>
<dbReference type="SUPFAM" id="SSF47413">
    <property type="entry name" value="lambda repressor-like DNA-binding domains"/>
    <property type="match status" value="1"/>
</dbReference>
<dbReference type="SMART" id="SM00530">
    <property type="entry name" value="HTH_XRE"/>
    <property type="match status" value="1"/>
</dbReference>
<feature type="domain" description="HTH cro/C1-type" evidence="1">
    <location>
        <begin position="18"/>
        <end position="73"/>
    </location>
</feature>
<evidence type="ECO:0000259" key="1">
    <source>
        <dbReference type="SMART" id="SM00530"/>
    </source>
</evidence>
<evidence type="ECO:0000313" key="3">
    <source>
        <dbReference type="Proteomes" id="UP000275024"/>
    </source>
</evidence>
<sequence length="287" mass="32620">MPISSNNPTIRQRRLARTLRDLRIAAGLKHSDAARVLACAESKMTRLENAQSGIRLVDLRLLLDAYGVADPEQRAEIEKVSREARQKGWWTRYTNLVDSAYAAYVAVEWDAQEIYNVETHLIPGLLQTPEYTEAVIRLQAPDATPEEIQTQLKVREERRKVLGRATPLQLWVILSESILRHRVGSAEAMKRQLEFLLEASRETNIELQILPLESPMNACLFGPFVIMSFPTAIESPVAYTESTTGTVYYEEESDTERYKTLFRRLNVAASDVGKSRTLIKKALEEMV</sequence>
<protein>
    <submittedName>
        <fullName evidence="2">XRE family transcriptional regulator</fullName>
    </submittedName>
</protein>
<dbReference type="InterPro" id="IPR001387">
    <property type="entry name" value="Cro/C1-type_HTH"/>
</dbReference>
<reference evidence="2 3" key="1">
    <citation type="submission" date="2018-09" db="EMBL/GenBank/DDBJ databases">
        <title>Streptomyces sp. nov. DS1-2, an endophytic actinomycete isolated from roots of Dendrobium scabrilingue.</title>
        <authorList>
            <person name="Kuncharoen N."/>
            <person name="Kudo T."/>
            <person name="Ohkuma M."/>
            <person name="Yuki M."/>
            <person name="Tanasupawat S."/>
        </authorList>
    </citation>
    <scope>NUCLEOTIDE SEQUENCE [LARGE SCALE GENOMIC DNA]</scope>
    <source>
        <strain evidence="2 3">AZ1-7</strain>
    </source>
</reference>
<dbReference type="Proteomes" id="UP000275024">
    <property type="component" value="Unassembled WGS sequence"/>
</dbReference>
<dbReference type="RefSeq" id="WP_120745006.1">
    <property type="nucleotide sequence ID" value="NZ_RBDX01000007.1"/>
</dbReference>
<gene>
    <name evidence="2" type="ORF">D7319_11200</name>
</gene>
<name>A0A3A9WB77_9ACTN</name>
<dbReference type="Pfam" id="PF19054">
    <property type="entry name" value="DUF5753"/>
    <property type="match status" value="1"/>
</dbReference>
<comment type="caution">
    <text evidence="2">The sequence shown here is derived from an EMBL/GenBank/DDBJ whole genome shotgun (WGS) entry which is preliminary data.</text>
</comment>
<dbReference type="GO" id="GO:0003677">
    <property type="term" value="F:DNA binding"/>
    <property type="evidence" value="ECO:0007669"/>
    <property type="project" value="InterPro"/>
</dbReference>
<evidence type="ECO:0000313" key="2">
    <source>
        <dbReference type="EMBL" id="RKN09623.1"/>
    </source>
</evidence>
<dbReference type="InterPro" id="IPR010982">
    <property type="entry name" value="Lambda_DNA-bd_dom_sf"/>
</dbReference>
<dbReference type="AlphaFoldDB" id="A0A3A9WB77"/>
<organism evidence="2 3">
    <name type="scientific">Streptomyces radicis</name>
    <dbReference type="NCBI Taxonomy" id="1750517"/>
    <lineage>
        <taxon>Bacteria</taxon>
        <taxon>Bacillati</taxon>
        <taxon>Actinomycetota</taxon>
        <taxon>Actinomycetes</taxon>
        <taxon>Kitasatosporales</taxon>
        <taxon>Streptomycetaceae</taxon>
        <taxon>Streptomyces</taxon>
    </lineage>
</organism>
<dbReference type="Gene3D" id="1.10.260.40">
    <property type="entry name" value="lambda repressor-like DNA-binding domains"/>
    <property type="match status" value="1"/>
</dbReference>
<accession>A0A3A9WB77</accession>
<dbReference type="InterPro" id="IPR043917">
    <property type="entry name" value="DUF5753"/>
</dbReference>
<dbReference type="Pfam" id="PF13560">
    <property type="entry name" value="HTH_31"/>
    <property type="match status" value="1"/>
</dbReference>